<dbReference type="Pfam" id="PF12686">
    <property type="entry name" value="DUF3800"/>
    <property type="match status" value="1"/>
</dbReference>
<comment type="caution">
    <text evidence="1">The sequence shown here is derived from an EMBL/GenBank/DDBJ whole genome shotgun (WGS) entry which is preliminary data.</text>
</comment>
<keyword evidence="2" id="KW-1185">Reference proteome</keyword>
<gene>
    <name evidence="1" type="ORF">GS660_15090</name>
</gene>
<dbReference type="InterPro" id="IPR024524">
    <property type="entry name" value="DUF3800"/>
</dbReference>
<proteinExistence type="predicted"/>
<dbReference type="Proteomes" id="UP000477083">
    <property type="component" value="Unassembled WGS sequence"/>
</dbReference>
<accession>A0A6L8VKZ2</accession>
<organism evidence="1 2">
    <name type="scientific">Frigidibacter albus</name>
    <dbReference type="NCBI Taxonomy" id="1465486"/>
    <lineage>
        <taxon>Bacteria</taxon>
        <taxon>Pseudomonadati</taxon>
        <taxon>Pseudomonadota</taxon>
        <taxon>Alphaproteobacteria</taxon>
        <taxon>Rhodobacterales</taxon>
        <taxon>Paracoccaceae</taxon>
        <taxon>Frigidibacter</taxon>
    </lineage>
</organism>
<dbReference type="EMBL" id="WWNR01000010">
    <property type="protein sequence ID" value="MZQ90421.1"/>
    <property type="molecule type" value="Genomic_DNA"/>
</dbReference>
<evidence type="ECO:0000313" key="2">
    <source>
        <dbReference type="Proteomes" id="UP000477083"/>
    </source>
</evidence>
<protein>
    <submittedName>
        <fullName evidence="1">DUF3800 domain-containing protein</fullName>
    </submittedName>
</protein>
<sequence>MEFEVYCDEAFPDLFTSNTPKARHLMIGSLWLPATLRDELKSKIKELRAKHDAWGEIKWSKVSPSKLGFFLDLVDLFFAHGENLRFRCIMVEREHVDFGRHNGDQELGFYKFYYQVLHQWIQDFNEYRIFCDLKSNRDPERFQTLRRVLSNANLSAKVHCVQALPSREVVLIQLCDLLLGAISARVNSTLREGSAKERLVLEVEERLGRGIAPTYRNTKKVNIFKINLQGGW</sequence>
<dbReference type="RefSeq" id="WP_161347811.1">
    <property type="nucleotide sequence ID" value="NZ_BMGW01000010.1"/>
</dbReference>
<dbReference type="AlphaFoldDB" id="A0A6L8VKZ2"/>
<evidence type="ECO:0000313" key="1">
    <source>
        <dbReference type="EMBL" id="MZQ90421.1"/>
    </source>
</evidence>
<reference evidence="1 2" key="1">
    <citation type="submission" date="2020-01" db="EMBL/GenBank/DDBJ databases">
        <title>Frigidibacter albus SP32T (=CGMCC 1.13995T).</title>
        <authorList>
            <person name="Liao X."/>
        </authorList>
    </citation>
    <scope>NUCLEOTIDE SEQUENCE [LARGE SCALE GENOMIC DNA]</scope>
    <source>
        <strain evidence="1 2">SP32</strain>
    </source>
</reference>
<name>A0A6L8VKZ2_9RHOB</name>
<dbReference type="OrthoDB" id="9799211at2"/>